<sequence length="329" mass="38689">MSTFSASVPLYTQEYSFKQAINDQIHDFWQKKESGTLRTKDKKHLYWCKFTDPRHSKSLLVLNGRIESCIKYQELFYELYQQGYNIYSYDHRGQGLSDRLTDNPQIGYVEWFDDYVDDLDAVIHHFDLAENSNTSILAHSMGCAVALRYLQTHSCIFKSAVLASPMLGFNVPPHLRLFALPYTQLKATLPAKPQYVTGYGDYFYKPFENNPLTHSEIRYRWYRELYEANEELKLGGPSYRWVWQSMMAVKQCYLMSRHITLPILMLQATQDGIVNNAAQNRFFQKLKKTNKQAQFKAIEGARHELFYEIDTYRDKALQVTLSFLKQYQD</sequence>
<name>A0A3N9TX45_9VIBR</name>
<organism evidence="2 3">
    <name type="scientific">Vibrio viridaestus</name>
    <dbReference type="NCBI Taxonomy" id="2487322"/>
    <lineage>
        <taxon>Bacteria</taxon>
        <taxon>Pseudomonadati</taxon>
        <taxon>Pseudomonadota</taxon>
        <taxon>Gammaproteobacteria</taxon>
        <taxon>Vibrionales</taxon>
        <taxon>Vibrionaceae</taxon>
        <taxon>Vibrio</taxon>
    </lineage>
</organism>
<dbReference type="InterPro" id="IPR022742">
    <property type="entry name" value="Hydrolase_4"/>
</dbReference>
<feature type="domain" description="Serine aminopeptidase S33" evidence="1">
    <location>
        <begin position="56"/>
        <end position="310"/>
    </location>
</feature>
<dbReference type="EMBL" id="RJVQ01000012">
    <property type="protein sequence ID" value="RQW61492.1"/>
    <property type="molecule type" value="Genomic_DNA"/>
</dbReference>
<dbReference type="Gene3D" id="3.40.50.1820">
    <property type="entry name" value="alpha/beta hydrolase"/>
    <property type="match status" value="1"/>
</dbReference>
<accession>A0A3N9TX45</accession>
<dbReference type="Proteomes" id="UP000281112">
    <property type="component" value="Unassembled WGS sequence"/>
</dbReference>
<evidence type="ECO:0000313" key="2">
    <source>
        <dbReference type="EMBL" id="RQW61492.1"/>
    </source>
</evidence>
<keyword evidence="2" id="KW-0378">Hydrolase</keyword>
<evidence type="ECO:0000313" key="3">
    <source>
        <dbReference type="Proteomes" id="UP000281112"/>
    </source>
</evidence>
<dbReference type="InterPro" id="IPR029058">
    <property type="entry name" value="AB_hydrolase_fold"/>
</dbReference>
<dbReference type="Pfam" id="PF12146">
    <property type="entry name" value="Hydrolase_4"/>
    <property type="match status" value="1"/>
</dbReference>
<proteinExistence type="predicted"/>
<keyword evidence="3" id="KW-1185">Reference proteome</keyword>
<dbReference type="SUPFAM" id="SSF53474">
    <property type="entry name" value="alpha/beta-Hydrolases"/>
    <property type="match status" value="1"/>
</dbReference>
<reference evidence="2 3" key="1">
    <citation type="submission" date="2018-11" db="EMBL/GenBank/DDBJ databases">
        <title>Vibrio LJC006 sp. nov., isolated from seawater during the bloom of the enteromorpha.</title>
        <authorList>
            <person name="Liang J."/>
        </authorList>
    </citation>
    <scope>NUCLEOTIDE SEQUENCE [LARGE SCALE GENOMIC DNA]</scope>
    <source>
        <strain evidence="2 3">LJC006</strain>
    </source>
</reference>
<dbReference type="InterPro" id="IPR051044">
    <property type="entry name" value="MAG_DAG_Lipase"/>
</dbReference>
<comment type="caution">
    <text evidence="2">The sequence shown here is derived from an EMBL/GenBank/DDBJ whole genome shotgun (WGS) entry which is preliminary data.</text>
</comment>
<dbReference type="GO" id="GO:0016787">
    <property type="term" value="F:hydrolase activity"/>
    <property type="evidence" value="ECO:0007669"/>
    <property type="project" value="UniProtKB-KW"/>
</dbReference>
<gene>
    <name evidence="2" type="ORF">EES38_19320</name>
</gene>
<dbReference type="AlphaFoldDB" id="A0A3N9TX45"/>
<protein>
    <submittedName>
        <fullName evidence="2">Alpha/beta fold hydrolase</fullName>
    </submittedName>
</protein>
<dbReference type="RefSeq" id="WP_124938847.1">
    <property type="nucleotide sequence ID" value="NZ_RJVQ01000012.1"/>
</dbReference>
<dbReference type="OrthoDB" id="9788260at2"/>
<evidence type="ECO:0000259" key="1">
    <source>
        <dbReference type="Pfam" id="PF12146"/>
    </source>
</evidence>
<dbReference type="PANTHER" id="PTHR11614">
    <property type="entry name" value="PHOSPHOLIPASE-RELATED"/>
    <property type="match status" value="1"/>
</dbReference>